<evidence type="ECO:0000313" key="2">
    <source>
        <dbReference type="Proteomes" id="UP001152300"/>
    </source>
</evidence>
<organism evidence="1 2">
    <name type="scientific">Sclerotinia nivalis</name>
    <dbReference type="NCBI Taxonomy" id="352851"/>
    <lineage>
        <taxon>Eukaryota</taxon>
        <taxon>Fungi</taxon>
        <taxon>Dikarya</taxon>
        <taxon>Ascomycota</taxon>
        <taxon>Pezizomycotina</taxon>
        <taxon>Leotiomycetes</taxon>
        <taxon>Helotiales</taxon>
        <taxon>Sclerotiniaceae</taxon>
        <taxon>Sclerotinia</taxon>
    </lineage>
</organism>
<dbReference type="EMBL" id="JAPEIS010000016">
    <property type="protein sequence ID" value="KAJ8058234.1"/>
    <property type="molecule type" value="Genomic_DNA"/>
</dbReference>
<gene>
    <name evidence="1" type="ORF">OCU04_012430</name>
</gene>
<sequence>MLHAESDGFDMSLGIGNTDLLTDRLMISIMGGRIFATTNSNSGYSSREEWFDFSYHSFHQFSTGELLSSPSWT</sequence>
<name>A0A9X0DCX8_9HELO</name>
<protein>
    <submittedName>
        <fullName evidence="1">Uncharacterized protein</fullName>
    </submittedName>
</protein>
<accession>A0A9X0DCX8</accession>
<reference evidence="1" key="1">
    <citation type="submission" date="2022-11" db="EMBL/GenBank/DDBJ databases">
        <title>Genome Resource of Sclerotinia nivalis Strain SnTB1, a Plant Pathogen Isolated from American Ginseng.</title>
        <authorList>
            <person name="Fan S."/>
        </authorList>
    </citation>
    <scope>NUCLEOTIDE SEQUENCE</scope>
    <source>
        <strain evidence="1">SnTB1</strain>
    </source>
</reference>
<dbReference type="AlphaFoldDB" id="A0A9X0DCX8"/>
<proteinExistence type="predicted"/>
<keyword evidence="2" id="KW-1185">Reference proteome</keyword>
<dbReference type="Proteomes" id="UP001152300">
    <property type="component" value="Unassembled WGS sequence"/>
</dbReference>
<comment type="caution">
    <text evidence="1">The sequence shown here is derived from an EMBL/GenBank/DDBJ whole genome shotgun (WGS) entry which is preliminary data.</text>
</comment>
<evidence type="ECO:0000313" key="1">
    <source>
        <dbReference type="EMBL" id="KAJ8058234.1"/>
    </source>
</evidence>